<evidence type="ECO:0000256" key="4">
    <source>
        <dbReference type="ARBA" id="ARBA00032976"/>
    </source>
</evidence>
<dbReference type="InterPro" id="IPR022560">
    <property type="entry name" value="DUF3473"/>
</dbReference>
<dbReference type="GO" id="GO:0005975">
    <property type="term" value="P:carbohydrate metabolic process"/>
    <property type="evidence" value="ECO:0007669"/>
    <property type="project" value="InterPro"/>
</dbReference>
<evidence type="ECO:0000256" key="2">
    <source>
        <dbReference type="ARBA" id="ARBA00010973"/>
    </source>
</evidence>
<name>A0A6I4TV75_9SPHN</name>
<dbReference type="InterPro" id="IPR045235">
    <property type="entry name" value="PuuE_HpPgdA-like"/>
</dbReference>
<dbReference type="Proteomes" id="UP000469430">
    <property type="component" value="Unassembled WGS sequence"/>
</dbReference>
<gene>
    <name evidence="6" type="ORF">GRI97_12795</name>
</gene>
<dbReference type="Pfam" id="PF01522">
    <property type="entry name" value="Polysacc_deac_1"/>
    <property type="match status" value="1"/>
</dbReference>
<dbReference type="PROSITE" id="PS51677">
    <property type="entry name" value="NODB"/>
    <property type="match status" value="1"/>
</dbReference>
<keyword evidence="7" id="KW-1185">Reference proteome</keyword>
<reference evidence="6 7" key="1">
    <citation type="submission" date="2019-12" db="EMBL/GenBank/DDBJ databases">
        <title>Genomic-based taxomic classification of the family Erythrobacteraceae.</title>
        <authorList>
            <person name="Xu L."/>
        </authorList>
    </citation>
    <scope>NUCLEOTIDE SEQUENCE [LARGE SCALE GENOMIC DNA]</scope>
    <source>
        <strain evidence="6 7">S36</strain>
    </source>
</reference>
<dbReference type="OrthoDB" id="9784220at2"/>
<sequence length="328" mass="36927">MDRRRIGSVPGRIRGKSVNAVSFDHRPAAADPTVVGAPAGASAIVNGLSVDVEDWFQVGAFERVIDRAEWDGLTDRVDRNVREILDLFDEVGAKATFFTLGWVAQRHGPLLREIAARGHEMASHGWDHQRVFRFDRKSFGQDIARARQVIEDVSGTAVTGYRAPSFSIDQRTTWAFEELAEQGYAYSSSVAPIAHDHYGWKEAPRFAFHPLPGSSLIEIPVTTAMLANRRMAAGGGGFFRVLPYGFSRWAIRQVNRDDGRPAIFYFHPWEVDPDQPRVPNAPLKSRLRHYTNLSRMAPKLRRLVRDFAWGRMDDLAEQELMRLQAASA</sequence>
<proteinExistence type="inferred from homology"/>
<feature type="domain" description="NodB homology" evidence="5">
    <location>
        <begin position="59"/>
        <end position="328"/>
    </location>
</feature>
<comment type="similarity">
    <text evidence="2">Belongs to the polysaccharide deacetylase family.</text>
</comment>
<evidence type="ECO:0000256" key="3">
    <source>
        <dbReference type="ARBA" id="ARBA00020071"/>
    </source>
</evidence>
<dbReference type="PANTHER" id="PTHR47561">
    <property type="entry name" value="POLYSACCHARIDE DEACETYLASE FAMILY PROTEIN (AFU_ORTHOLOGUE AFUA_6G05030)"/>
    <property type="match status" value="1"/>
</dbReference>
<evidence type="ECO:0000256" key="1">
    <source>
        <dbReference type="ARBA" id="ARBA00003236"/>
    </source>
</evidence>
<dbReference type="SUPFAM" id="SSF88713">
    <property type="entry name" value="Glycoside hydrolase/deacetylase"/>
    <property type="match status" value="1"/>
</dbReference>
<dbReference type="PANTHER" id="PTHR47561:SF1">
    <property type="entry name" value="POLYSACCHARIDE DEACETYLASE FAMILY PROTEIN (AFU_ORTHOLOGUE AFUA_6G05030)"/>
    <property type="match status" value="1"/>
</dbReference>
<comment type="function">
    <text evidence="1">Is involved in generating a small heat-stable compound (Nod), an acylated oligomer of N-acetylglucosamine, that stimulates mitosis in various plant protoplasts.</text>
</comment>
<dbReference type="GO" id="GO:0016810">
    <property type="term" value="F:hydrolase activity, acting on carbon-nitrogen (but not peptide) bonds"/>
    <property type="evidence" value="ECO:0007669"/>
    <property type="project" value="InterPro"/>
</dbReference>
<evidence type="ECO:0000313" key="6">
    <source>
        <dbReference type="EMBL" id="MXO99864.1"/>
    </source>
</evidence>
<dbReference type="InterPro" id="IPR014344">
    <property type="entry name" value="XrtA_polysacc_deacetyl"/>
</dbReference>
<dbReference type="CDD" id="cd10941">
    <property type="entry name" value="CE4_PuuE_HpPgdA_like_2"/>
    <property type="match status" value="1"/>
</dbReference>
<dbReference type="InterPro" id="IPR011330">
    <property type="entry name" value="Glyco_hydro/deAcase_b/a-brl"/>
</dbReference>
<organism evidence="6 7">
    <name type="scientific">Croceibacterium xixiisoli</name>
    <dbReference type="NCBI Taxonomy" id="1476466"/>
    <lineage>
        <taxon>Bacteria</taxon>
        <taxon>Pseudomonadati</taxon>
        <taxon>Pseudomonadota</taxon>
        <taxon>Alphaproteobacteria</taxon>
        <taxon>Sphingomonadales</taxon>
        <taxon>Erythrobacteraceae</taxon>
        <taxon>Croceibacterium</taxon>
    </lineage>
</organism>
<dbReference type="EMBL" id="WTYJ01000002">
    <property type="protein sequence ID" value="MXO99864.1"/>
    <property type="molecule type" value="Genomic_DNA"/>
</dbReference>
<dbReference type="Gene3D" id="3.20.20.370">
    <property type="entry name" value="Glycoside hydrolase/deacetylase"/>
    <property type="match status" value="1"/>
</dbReference>
<dbReference type="Pfam" id="PF11959">
    <property type="entry name" value="DUF3473"/>
    <property type="match status" value="1"/>
</dbReference>
<accession>A0A6I4TV75</accession>
<comment type="caution">
    <text evidence="6">The sequence shown here is derived from an EMBL/GenBank/DDBJ whole genome shotgun (WGS) entry which is preliminary data.</text>
</comment>
<dbReference type="AlphaFoldDB" id="A0A6I4TV75"/>
<dbReference type="NCBIfam" id="TIGR03006">
    <property type="entry name" value="pepcterm_polyde"/>
    <property type="match status" value="1"/>
</dbReference>
<dbReference type="InterPro" id="IPR002509">
    <property type="entry name" value="NODB_dom"/>
</dbReference>
<evidence type="ECO:0000259" key="5">
    <source>
        <dbReference type="PROSITE" id="PS51677"/>
    </source>
</evidence>
<protein>
    <recommendedName>
        <fullName evidence="3">Chitooligosaccharide deacetylase</fullName>
    </recommendedName>
    <alternativeName>
        <fullName evidence="4">Nodulation protein B</fullName>
    </alternativeName>
</protein>
<evidence type="ECO:0000313" key="7">
    <source>
        <dbReference type="Proteomes" id="UP000469430"/>
    </source>
</evidence>